<accession>A0A1Y5SHX8</accession>
<dbReference type="InterPro" id="IPR041110">
    <property type="entry name" value="PBECR2"/>
</dbReference>
<dbReference type="InterPro" id="IPR006528">
    <property type="entry name" value="Phage_head_morphogenesis_dom"/>
</dbReference>
<proteinExistence type="predicted"/>
<organism evidence="3 4">
    <name type="scientific">Aquimixticola soesokkakensis</name>
    <dbReference type="NCBI Taxonomy" id="1519096"/>
    <lineage>
        <taxon>Bacteria</taxon>
        <taxon>Pseudomonadati</taxon>
        <taxon>Pseudomonadota</taxon>
        <taxon>Alphaproteobacteria</taxon>
        <taxon>Rhodobacterales</taxon>
        <taxon>Paracoccaceae</taxon>
        <taxon>Aquimixticola</taxon>
    </lineage>
</organism>
<name>A0A1Y5SHX8_9RHOB</name>
<reference evidence="3 4" key="1">
    <citation type="submission" date="2017-03" db="EMBL/GenBank/DDBJ databases">
        <authorList>
            <person name="Afonso C.L."/>
            <person name="Miller P.J."/>
            <person name="Scott M.A."/>
            <person name="Spackman E."/>
            <person name="Goraichik I."/>
            <person name="Dimitrov K.M."/>
            <person name="Suarez D.L."/>
            <person name="Swayne D.E."/>
        </authorList>
    </citation>
    <scope>NUCLEOTIDE SEQUENCE [LARGE SCALE GENOMIC DNA]</scope>
    <source>
        <strain evidence="3 4">CECT 8620</strain>
    </source>
</reference>
<dbReference type="EMBL" id="FWFS01000004">
    <property type="protein sequence ID" value="SLN38214.1"/>
    <property type="molecule type" value="Genomic_DNA"/>
</dbReference>
<evidence type="ECO:0000313" key="4">
    <source>
        <dbReference type="Proteomes" id="UP000193862"/>
    </source>
</evidence>
<dbReference type="AlphaFoldDB" id="A0A1Y5SHX8"/>
<feature type="domain" description="Phage-Barnase-EndoU-ColicinE5/D-RelE like nuclease 2" evidence="2">
    <location>
        <begin position="315"/>
        <end position="451"/>
    </location>
</feature>
<dbReference type="RefSeq" id="WP_234990402.1">
    <property type="nucleotide sequence ID" value="NZ_FWFS01000004.1"/>
</dbReference>
<dbReference type="Pfam" id="PF18810">
    <property type="entry name" value="PBECR2"/>
    <property type="match status" value="1"/>
</dbReference>
<evidence type="ECO:0000313" key="3">
    <source>
        <dbReference type="EMBL" id="SLN38214.1"/>
    </source>
</evidence>
<feature type="domain" description="Phage head morphogenesis" evidence="1">
    <location>
        <begin position="122"/>
        <end position="202"/>
    </location>
</feature>
<keyword evidence="4" id="KW-1185">Reference proteome</keyword>
<protein>
    <submittedName>
        <fullName evidence="3">Phage Mu protein F like protein</fullName>
    </submittedName>
</protein>
<evidence type="ECO:0000259" key="1">
    <source>
        <dbReference type="Pfam" id="PF04233"/>
    </source>
</evidence>
<dbReference type="Proteomes" id="UP000193862">
    <property type="component" value="Unassembled WGS sequence"/>
</dbReference>
<dbReference type="Pfam" id="PF04233">
    <property type="entry name" value="Phage_Mu_F"/>
    <property type="match status" value="1"/>
</dbReference>
<gene>
    <name evidence="3" type="ORF">AQS8620_01430</name>
</gene>
<evidence type="ECO:0000259" key="2">
    <source>
        <dbReference type="Pfam" id="PF18810"/>
    </source>
</evidence>
<sequence length="453" mass="51798">MAALVSQSTELAALEGREAVFAEADDGRSFADIDFTRQEFREQIDFLTQKRTKPTRAWTDAMHGDHDRAFVVAGATDMAMLEDFHAAVIEGARTYDIKAFAGEFDRIVEKYGWSYKGGREWRIRTIFETNIRTSYMAGRLRQMRDPDVVKLRPYWQYRHADTRVPLNPRPQHLGWDNLVLNWDDPWWDIHFPPNDWVCSCGVRTLSKGQLKRMGKDGPDKAPETLRQPYTHKATGQSVLQPEGVGYGWDYMPGDKWERGLVPSVLIDEAGKLEVEGRHAVTIDEPSPIEDLMAQARPFVAEPLPEGLADEDYVRAFLEPFGADIGQAVLWEDKAGMKMPVSDELFKDRAGNWKVGKRNRATLTPLLAEALLDPDEIWVGVAAKQDPINEDEQELVFDRRYIRTDAKTGLMVVFEVGRKWWEAITAYAPADRKQKPSLHLLNLRRGGKLVWKRK</sequence>